<comment type="caution">
    <text evidence="2">The sequence shown here is derived from an EMBL/GenBank/DDBJ whole genome shotgun (WGS) entry which is preliminary data.</text>
</comment>
<evidence type="ECO:0000256" key="1">
    <source>
        <dbReference type="SAM" id="SignalP"/>
    </source>
</evidence>
<evidence type="ECO:0008006" key="4">
    <source>
        <dbReference type="Google" id="ProtNLM"/>
    </source>
</evidence>
<reference evidence="2 3" key="1">
    <citation type="submission" date="2016-08" db="EMBL/GenBank/DDBJ databases">
        <title>A Parts List for Fungal Cellulosomes Revealed by Comparative Genomics.</title>
        <authorList>
            <consortium name="DOE Joint Genome Institute"/>
            <person name="Haitjema C.H."/>
            <person name="Gilmore S.P."/>
            <person name="Henske J.K."/>
            <person name="Solomon K.V."/>
            <person name="De Groot R."/>
            <person name="Kuo A."/>
            <person name="Mondo S.J."/>
            <person name="Salamov A.A."/>
            <person name="Labutti K."/>
            <person name="Zhao Z."/>
            <person name="Chiniquy J."/>
            <person name="Barry K."/>
            <person name="Brewer H.M."/>
            <person name="Purvine S.O."/>
            <person name="Wright A.T."/>
            <person name="Boxma B."/>
            <person name="Van Alen T."/>
            <person name="Hackstein J.H."/>
            <person name="Baker S.E."/>
            <person name="Grigoriev I.V."/>
            <person name="O'Malley M.A."/>
        </authorList>
    </citation>
    <scope>NUCLEOTIDE SEQUENCE [LARGE SCALE GENOMIC DNA]</scope>
    <source>
        <strain evidence="2 3">S4</strain>
    </source>
</reference>
<gene>
    <name evidence="2" type="ORF">BCR32DRAFT_325652</name>
</gene>
<keyword evidence="3" id="KW-1185">Reference proteome</keyword>
<dbReference type="EMBL" id="MCFG01000042">
    <property type="protein sequence ID" value="ORX85014.1"/>
    <property type="molecule type" value="Genomic_DNA"/>
</dbReference>
<proteinExistence type="predicted"/>
<evidence type="ECO:0000313" key="3">
    <source>
        <dbReference type="Proteomes" id="UP000193944"/>
    </source>
</evidence>
<feature type="chain" id="PRO_5012395243" description="Lipoprotein" evidence="1">
    <location>
        <begin position="27"/>
        <end position="63"/>
    </location>
</feature>
<protein>
    <recommendedName>
        <fullName evidence="4">Lipoprotein</fullName>
    </recommendedName>
</protein>
<name>A0A1Y1XI18_9FUNG</name>
<evidence type="ECO:0000313" key="2">
    <source>
        <dbReference type="EMBL" id="ORX85014.1"/>
    </source>
</evidence>
<accession>A0A1Y1XI18</accession>
<keyword evidence="1" id="KW-0732">Signal</keyword>
<dbReference type="AlphaFoldDB" id="A0A1Y1XI18"/>
<sequence length="63" mass="7113">MINILNKQNSILLVSALGMLLTGCRCTSEKLETYKKSSEIPPAVVKSVEKWKSLLIRIIKRPK</sequence>
<dbReference type="Proteomes" id="UP000193944">
    <property type="component" value="Unassembled WGS sequence"/>
</dbReference>
<reference evidence="2 3" key="2">
    <citation type="submission" date="2016-08" db="EMBL/GenBank/DDBJ databases">
        <title>Pervasive Adenine N6-methylation of Active Genes in Fungi.</title>
        <authorList>
            <consortium name="DOE Joint Genome Institute"/>
            <person name="Mondo S.J."/>
            <person name="Dannebaum R.O."/>
            <person name="Kuo R.C."/>
            <person name="Labutti K."/>
            <person name="Haridas S."/>
            <person name="Kuo A."/>
            <person name="Salamov A."/>
            <person name="Ahrendt S.R."/>
            <person name="Lipzen A."/>
            <person name="Sullivan W."/>
            <person name="Andreopoulos W.B."/>
            <person name="Clum A."/>
            <person name="Lindquist E."/>
            <person name="Daum C."/>
            <person name="Ramamoorthy G.K."/>
            <person name="Gryganskyi A."/>
            <person name="Culley D."/>
            <person name="Magnuson J.K."/>
            <person name="James T.Y."/>
            <person name="O'Malley M.A."/>
            <person name="Stajich J.E."/>
            <person name="Spatafora J.W."/>
            <person name="Visel A."/>
            <person name="Grigoriev I.V."/>
        </authorList>
    </citation>
    <scope>NUCLEOTIDE SEQUENCE [LARGE SCALE GENOMIC DNA]</scope>
    <source>
        <strain evidence="2 3">S4</strain>
    </source>
</reference>
<feature type="signal peptide" evidence="1">
    <location>
        <begin position="1"/>
        <end position="26"/>
    </location>
</feature>
<organism evidence="2 3">
    <name type="scientific">Anaeromyces robustus</name>
    <dbReference type="NCBI Taxonomy" id="1754192"/>
    <lineage>
        <taxon>Eukaryota</taxon>
        <taxon>Fungi</taxon>
        <taxon>Fungi incertae sedis</taxon>
        <taxon>Chytridiomycota</taxon>
        <taxon>Chytridiomycota incertae sedis</taxon>
        <taxon>Neocallimastigomycetes</taxon>
        <taxon>Neocallimastigales</taxon>
        <taxon>Neocallimastigaceae</taxon>
        <taxon>Anaeromyces</taxon>
    </lineage>
</organism>
<dbReference type="PROSITE" id="PS51257">
    <property type="entry name" value="PROKAR_LIPOPROTEIN"/>
    <property type="match status" value="1"/>
</dbReference>